<accession>A0A7S1XH51</accession>
<evidence type="ECO:0000313" key="1">
    <source>
        <dbReference type="EMBL" id="CAD9237025.1"/>
    </source>
</evidence>
<reference evidence="1" key="1">
    <citation type="submission" date="2021-01" db="EMBL/GenBank/DDBJ databases">
        <authorList>
            <person name="Corre E."/>
            <person name="Pelletier E."/>
            <person name="Niang G."/>
            <person name="Scheremetjew M."/>
            <person name="Finn R."/>
            <person name="Kale V."/>
            <person name="Holt S."/>
            <person name="Cochrane G."/>
            <person name="Meng A."/>
            <person name="Brown T."/>
            <person name="Cohen L."/>
        </authorList>
    </citation>
    <scope>NUCLEOTIDE SEQUENCE</scope>
    <source>
        <strain evidence="1">SAG 36.94</strain>
    </source>
</reference>
<sequence>MAAFIVGHFGEVGFHSGGRKVVRKYVCQMVTKGFPPSVVVLRDHEQAPGVVVYVIGCVHGSDSSRRDVELTFEEISGLNQRVASVVMELCQPRLNWIRRKGGQPRKLVWPWQRWSMALEQQRGMVGPAVVSALISVLQDFVQALAMGRGEQGVEFREGVHQAKKYGARLVPGDQSQDATIRHLYEAFNVVSNIQRLPDDVERFLRNLKWPRERVSFVRVLLRRSSLLDLFRVMASGFLLSALTVPLALALDSINRIPTFSVTSSDPRVASFVPPGVMDSLQLVIVGFTFSWMLRFLNALIYERDELLFHSIVREVSFETFSCHRSEQECAIVAICGLNHVNGIARLWESQWKLLHILNEKVLEDKGGTDDA</sequence>
<protein>
    <submittedName>
        <fullName evidence="1">Uncharacterized protein</fullName>
    </submittedName>
</protein>
<gene>
    <name evidence="1" type="ORF">CCAE0312_LOCUS9122</name>
</gene>
<dbReference type="InterPro" id="IPR046345">
    <property type="entry name" value="TraB_PrgY-like"/>
</dbReference>
<organism evidence="1">
    <name type="scientific">Compsopogon caeruleus</name>
    <dbReference type="NCBI Taxonomy" id="31354"/>
    <lineage>
        <taxon>Eukaryota</taxon>
        <taxon>Rhodophyta</taxon>
        <taxon>Compsopogonophyceae</taxon>
        <taxon>Compsopogonales</taxon>
        <taxon>Compsopogonaceae</taxon>
        <taxon>Compsopogon</taxon>
    </lineage>
</organism>
<dbReference type="EMBL" id="HBGH01016503">
    <property type="protein sequence ID" value="CAD9237025.1"/>
    <property type="molecule type" value="Transcribed_RNA"/>
</dbReference>
<proteinExistence type="predicted"/>
<name>A0A7S1XH51_9RHOD</name>
<dbReference type="PANTHER" id="PTHR21530">
    <property type="entry name" value="PHEROMONE SHUTDOWN PROTEIN"/>
    <property type="match status" value="1"/>
</dbReference>
<dbReference type="AlphaFoldDB" id="A0A7S1XH51"/>
<dbReference type="PANTHER" id="PTHR21530:SF7">
    <property type="entry name" value="TRAB DOMAIN-CONTAINING PROTEIN"/>
    <property type="match status" value="1"/>
</dbReference>